<dbReference type="GO" id="GO:0016787">
    <property type="term" value="F:hydrolase activity"/>
    <property type="evidence" value="ECO:0007669"/>
    <property type="project" value="UniProtKB-KW"/>
</dbReference>
<evidence type="ECO:0000259" key="5">
    <source>
        <dbReference type="PROSITE" id="PS51192"/>
    </source>
</evidence>
<gene>
    <name evidence="7" type="ORF">RDB_LOCUS141392</name>
</gene>
<evidence type="ECO:0000256" key="4">
    <source>
        <dbReference type="SAM" id="MobiDB-lite"/>
    </source>
</evidence>
<dbReference type="InterPro" id="IPR001650">
    <property type="entry name" value="Helicase_C-like"/>
</dbReference>
<feature type="compositionally biased region" description="Acidic residues" evidence="4">
    <location>
        <begin position="1351"/>
        <end position="1361"/>
    </location>
</feature>
<dbReference type="InterPro" id="IPR027417">
    <property type="entry name" value="P-loop_NTPase"/>
</dbReference>
<feature type="region of interest" description="Disordered" evidence="4">
    <location>
        <begin position="1087"/>
        <end position="1407"/>
    </location>
</feature>
<feature type="compositionally biased region" description="Acidic residues" evidence="4">
    <location>
        <begin position="1112"/>
        <end position="1126"/>
    </location>
</feature>
<dbReference type="InterPro" id="IPR000330">
    <property type="entry name" value="SNF2_N"/>
</dbReference>
<dbReference type="EMBL" id="CAJMWX010001491">
    <property type="protein sequence ID" value="CAE6491809.1"/>
    <property type="molecule type" value="Genomic_DNA"/>
</dbReference>
<dbReference type="Pfam" id="PF00176">
    <property type="entry name" value="SNF2-rel_dom"/>
    <property type="match status" value="1"/>
</dbReference>
<accession>A0A8H3CSV0</accession>
<feature type="compositionally biased region" description="Polar residues" evidence="4">
    <location>
        <begin position="1581"/>
        <end position="1615"/>
    </location>
</feature>
<feature type="compositionally biased region" description="Polar residues" evidence="4">
    <location>
        <begin position="1160"/>
        <end position="1182"/>
    </location>
</feature>
<dbReference type="InterPro" id="IPR038718">
    <property type="entry name" value="SNF2-like_sf"/>
</dbReference>
<proteinExistence type="predicted"/>
<feature type="domain" description="Helicase ATP-binding" evidence="5">
    <location>
        <begin position="458"/>
        <end position="695"/>
    </location>
</feature>
<evidence type="ECO:0000259" key="6">
    <source>
        <dbReference type="PROSITE" id="PS51194"/>
    </source>
</evidence>
<keyword evidence="1" id="KW-0547">Nucleotide-binding</keyword>
<evidence type="ECO:0000313" key="7">
    <source>
        <dbReference type="EMBL" id="CAE6491809.1"/>
    </source>
</evidence>
<dbReference type="SMART" id="SM00487">
    <property type="entry name" value="DEXDc"/>
    <property type="match status" value="1"/>
</dbReference>
<keyword evidence="2" id="KW-0378">Hydrolase</keyword>
<protein>
    <submittedName>
        <fullName evidence="7">Uncharacterized protein</fullName>
    </submittedName>
</protein>
<sequence>MPHVKIAYASLLGLFEGNLPWDPNKPWDFLPFNSQAFCEHAGLESTEVGLSKPPVGKIGRNLGPATRRKWATSAKRAEEFIGRAVKQYQRTYQTADHKGKYKRFSLETFYRDVLSKTPGHEAWEWLVAQTFGRAGGLHEAVKTLMRDYGCDELAGYRSARRDLIYRLKGKFKEADLTFSEFSQFDKVWVPARENFGRGLIGNFSGDNSIPPWTWPMLRAFCARYYETAARSLIKSIDDITNLEKKLETALAQAQESPTKTILIKAGRFCGDVHRVHRALGLTEQAIEETPARKQLDALMDSLGRCRNKSGKSTFCCIDIDMRLYALIIHFAVARKPPKHPKAHLVSSADLDAAWMAYQMAIWDPRIVSMTDVEPALETTRDDEAFTEVPIDGVNDFPTDLGVSAWKGLTGEKFMKGFGIPSSGLPGSRLGDDGRPAMSHMEHQYAGIAEMAVRSFTEADGDVGALPTLLADAVGLGKTAQVIGLIQLIWHLKTIQDSNPHWPEEPESVKVKWPPFLRGRKSFMGQGRIPALPFLIVLPLILMAQWRSELEMWLNEDACHILHYQSTDLDYQTFLLDDRPYLRAKQEAGEHWERTIIMVEAPALLKEGRILLTRPGEIASADPSEGNENDVKRSIFGQKFLLGVVDEAHTYRNLGNNYHTILTAMDRCHQRILVTATPVATHPRNLLLAARILRLLPFIGPAGVEMTARIDKLFKEGKKDWETELDQEALIAFLADLRSGNLLENADPAERSSQSIAQQLPGGQLLDPSKYQAFWATRKALYFLRHQLRNVIIRRDSRSKDSQGNSLLGLMDKVEITSFIKLYKTTLAAVEKEAERLKSIRGGSSRSLIQGFYTRLKQILVHHIIDQAKADTDIQGFFKTLEDYFKDPSAKIDRVLRLADHHIGPKNATAGPLYWDADGNEVAGPALAENDVSEEDLIKRKMVIYCHLSQSWSLLDHILSLRGFSTVQVNGSMLANQRNEAIRSFNSEDGPDIMLLSNVGSTGLNLQRGSIVVFVDHPWSDAEAQQIVGRVLRRGQKRQVLVYRIVAPRTPDEYLIGYAAGKKLMQEVLIEVLQITGMTEEDIITALEAEEDESDAPRRKSRAQGRGAKALIDDEAIEADEADEAKEDMESTGSNEDDDDDAADRRKRGSRGGASGSAARQTATNPGRSAQALQSRPSLSHTGQPIDPDDVLPSNIRSSVAKNAKPHPQFPSLGPRPRAQSQHRKWWDSRIKHKEEQKRVNESQAALESQRIRNKRRRDEDEAKKAKLGPEERQYIDNLERYAREGSEDEDHSQIKQRQYIRKLERQYVRENQPSAQTEPPKPRARPRMRPPPSPEPASSAPGPTVSPVLDEAFDGPDDQDDMSAPAFRPEQDKGKGKGKGKATAETEDEATDSEIVPETTEDEGEKPQDIMDYLPELTPNQTMILSLVNSDIPKTRISAEDAIMRLNAMGETLPPDVLQQLQERDDSSTGPIAGPSRPMLIDSTGLRLPPSPILPTSPAKRRRLSSGRENESTSGEDFQVTSANEGVSELGARLSPDWDDLEGASEGGHLPQEFSDLTLEMEDEAPPPNQHVGQKRARAISLSSSSEPATATCQRTAGSLQSTPSGSQDSDSPTHGTVRARDREMRESSPVDIRDEAERLQVAMIEAIRGGGRGRGRASWVPRGRGF</sequence>
<keyword evidence="3" id="KW-0067">ATP-binding</keyword>
<evidence type="ECO:0000256" key="1">
    <source>
        <dbReference type="ARBA" id="ARBA00022741"/>
    </source>
</evidence>
<feature type="region of interest" description="Disordered" evidence="4">
    <location>
        <begin position="1462"/>
        <end position="1635"/>
    </location>
</feature>
<name>A0A8H3CSV0_9AGAM</name>
<dbReference type="PROSITE" id="PS51192">
    <property type="entry name" value="HELICASE_ATP_BIND_1"/>
    <property type="match status" value="1"/>
</dbReference>
<evidence type="ECO:0000256" key="3">
    <source>
        <dbReference type="ARBA" id="ARBA00022840"/>
    </source>
</evidence>
<dbReference type="SUPFAM" id="SSF52540">
    <property type="entry name" value="P-loop containing nucleoside triphosphate hydrolases"/>
    <property type="match status" value="2"/>
</dbReference>
<dbReference type="InterPro" id="IPR049730">
    <property type="entry name" value="SNF2/RAD54-like_C"/>
</dbReference>
<feature type="compositionally biased region" description="Polar residues" evidence="4">
    <location>
        <begin position="1512"/>
        <end position="1525"/>
    </location>
</feature>
<evidence type="ECO:0000256" key="2">
    <source>
        <dbReference type="ARBA" id="ARBA00022801"/>
    </source>
</evidence>
<reference evidence="7" key="1">
    <citation type="submission" date="2021-01" db="EMBL/GenBank/DDBJ databases">
        <authorList>
            <person name="Kaushik A."/>
        </authorList>
    </citation>
    <scope>NUCLEOTIDE SEQUENCE</scope>
    <source>
        <strain evidence="7">AG4-R118</strain>
    </source>
</reference>
<dbReference type="PANTHER" id="PTHR10799">
    <property type="entry name" value="SNF2/RAD54 HELICASE FAMILY"/>
    <property type="match status" value="1"/>
</dbReference>
<dbReference type="Gene3D" id="3.40.50.300">
    <property type="entry name" value="P-loop containing nucleotide triphosphate hydrolases"/>
    <property type="match status" value="1"/>
</dbReference>
<dbReference type="Gene3D" id="3.40.50.10810">
    <property type="entry name" value="Tandem AAA-ATPase domain"/>
    <property type="match status" value="1"/>
</dbReference>
<dbReference type="Proteomes" id="UP000663888">
    <property type="component" value="Unassembled WGS sequence"/>
</dbReference>
<feature type="compositionally biased region" description="Basic and acidic residues" evidence="4">
    <location>
        <begin position="1619"/>
        <end position="1635"/>
    </location>
</feature>
<evidence type="ECO:0000313" key="8">
    <source>
        <dbReference type="Proteomes" id="UP000663888"/>
    </source>
</evidence>
<comment type="caution">
    <text evidence="7">The sequence shown here is derived from an EMBL/GenBank/DDBJ whole genome shotgun (WGS) entry which is preliminary data.</text>
</comment>
<dbReference type="SMART" id="SM00490">
    <property type="entry name" value="HELICc"/>
    <property type="match status" value="1"/>
</dbReference>
<dbReference type="Pfam" id="PF00271">
    <property type="entry name" value="Helicase_C"/>
    <property type="match status" value="1"/>
</dbReference>
<dbReference type="GO" id="GO:0005524">
    <property type="term" value="F:ATP binding"/>
    <property type="evidence" value="ECO:0007669"/>
    <property type="project" value="InterPro"/>
</dbReference>
<dbReference type="PROSITE" id="PS51194">
    <property type="entry name" value="HELICASE_CTER"/>
    <property type="match status" value="1"/>
</dbReference>
<feature type="compositionally biased region" description="Basic and acidic residues" evidence="4">
    <location>
        <begin position="1256"/>
        <end position="1285"/>
    </location>
</feature>
<dbReference type="InterPro" id="IPR014001">
    <property type="entry name" value="Helicase_ATP-bd"/>
</dbReference>
<organism evidence="7 8">
    <name type="scientific">Rhizoctonia solani</name>
    <dbReference type="NCBI Taxonomy" id="456999"/>
    <lineage>
        <taxon>Eukaryota</taxon>
        <taxon>Fungi</taxon>
        <taxon>Dikarya</taxon>
        <taxon>Basidiomycota</taxon>
        <taxon>Agaricomycotina</taxon>
        <taxon>Agaricomycetes</taxon>
        <taxon>Cantharellales</taxon>
        <taxon>Ceratobasidiaceae</taxon>
        <taxon>Rhizoctonia</taxon>
    </lineage>
</organism>
<dbReference type="CDD" id="cd18793">
    <property type="entry name" value="SF2_C_SNF"/>
    <property type="match status" value="1"/>
</dbReference>
<feature type="compositionally biased region" description="Basic and acidic residues" evidence="4">
    <location>
        <begin position="1224"/>
        <end position="1240"/>
    </location>
</feature>
<feature type="domain" description="Helicase C-terminal" evidence="6">
    <location>
        <begin position="932"/>
        <end position="1083"/>
    </location>
</feature>